<proteinExistence type="predicted"/>
<gene>
    <name evidence="1" type="ORF">CVIRNUC_000842</name>
</gene>
<accession>A0AAV1HUA5</accession>
<reference evidence="1 2" key="1">
    <citation type="submission" date="2023-10" db="EMBL/GenBank/DDBJ databases">
        <authorList>
            <person name="Maclean D."/>
            <person name="Macfadyen A."/>
        </authorList>
    </citation>
    <scope>NUCLEOTIDE SEQUENCE [LARGE SCALE GENOMIC DNA]</scope>
</reference>
<dbReference type="Gene3D" id="3.90.1750.10">
    <property type="entry name" value="Hect, E3 ligase catalytic domains"/>
    <property type="match status" value="1"/>
</dbReference>
<dbReference type="Proteomes" id="UP001314263">
    <property type="component" value="Unassembled WGS sequence"/>
</dbReference>
<organism evidence="1 2">
    <name type="scientific">Coccomyxa viridis</name>
    <dbReference type="NCBI Taxonomy" id="1274662"/>
    <lineage>
        <taxon>Eukaryota</taxon>
        <taxon>Viridiplantae</taxon>
        <taxon>Chlorophyta</taxon>
        <taxon>core chlorophytes</taxon>
        <taxon>Trebouxiophyceae</taxon>
        <taxon>Trebouxiophyceae incertae sedis</taxon>
        <taxon>Coccomyxaceae</taxon>
        <taxon>Coccomyxa</taxon>
    </lineage>
</organism>
<protein>
    <submittedName>
        <fullName evidence="1">Uncharacterized protein</fullName>
    </submittedName>
</protein>
<keyword evidence="2" id="KW-1185">Reference proteome</keyword>
<dbReference type="EMBL" id="CAUYUE010000001">
    <property type="protein sequence ID" value="CAK0737023.1"/>
    <property type="molecule type" value="Genomic_DNA"/>
</dbReference>
<sequence>MGSCMSTPDHTHSFPCEPPATRRTYSGIYEEREVSERLSEAAKETSGSKNFIKLHGELSALDVREWIINLDLPVIKMRATALEKGLNVILNPILDCVEQLLTRGCLLGSCQVTWQTADISHIPRLVEIACGADGELGTLASMREATAGMLRVLHAICVAGERGELPVPPALLEISSLNRLMSIASRIVGRDLAHESQEAAAQRWRAWQSAASALGLTSQHLAVALSAQSKALMVHMHMAARHGSGRVSFKVAEATAFTDSLKQASVMGLLDATAGGMVVYPSFSRHSSSGGTSPKDTDESHSHPRQLFFERAGDQIVQDEEASPSGKGAERPALFLRRASTGRLWFNTSLIRSTRRQQQYRWAGWLLGQCFANRASVCLPLPELLFDKLLKGPTFQATVEALSEFDAEQAAAVRGVLGLHAKEYKALARGQGLPEDMPKRTLMRLWVKRLLVDEVLWQYSAFSQGFFTSVDRETLKCWRMTAADLAELAAGPQGAAGPQTRRPTAQSLKAAGQLSQKAAQHIATSNEPVVNTLWKAPANGARQVLIQAQASLRTISGLVHSASGTIFSQ</sequence>
<evidence type="ECO:0000313" key="1">
    <source>
        <dbReference type="EMBL" id="CAK0737023.1"/>
    </source>
</evidence>
<dbReference type="SUPFAM" id="SSF56204">
    <property type="entry name" value="Hect, E3 ligase catalytic domain"/>
    <property type="match status" value="1"/>
</dbReference>
<evidence type="ECO:0000313" key="2">
    <source>
        <dbReference type="Proteomes" id="UP001314263"/>
    </source>
</evidence>
<dbReference type="InterPro" id="IPR035983">
    <property type="entry name" value="Hect_E3_ubiquitin_ligase"/>
</dbReference>
<dbReference type="AlphaFoldDB" id="A0AAV1HUA5"/>
<comment type="caution">
    <text evidence="1">The sequence shown here is derived from an EMBL/GenBank/DDBJ whole genome shotgun (WGS) entry which is preliminary data.</text>
</comment>
<name>A0AAV1HUA5_9CHLO</name>
<dbReference type="GO" id="GO:0004842">
    <property type="term" value="F:ubiquitin-protein transferase activity"/>
    <property type="evidence" value="ECO:0007669"/>
    <property type="project" value="InterPro"/>
</dbReference>